<dbReference type="SUPFAM" id="SSF48173">
    <property type="entry name" value="Cryptochrome/photolyase FAD-binding domain"/>
    <property type="match status" value="1"/>
</dbReference>
<dbReference type="InterPro" id="IPR036155">
    <property type="entry name" value="Crypto/Photolyase_N_sf"/>
</dbReference>
<dbReference type="EMBL" id="JAPDMZ010000110">
    <property type="protein sequence ID" value="KAK0549557.1"/>
    <property type="molecule type" value="Genomic_DNA"/>
</dbReference>
<dbReference type="InterPro" id="IPR005101">
    <property type="entry name" value="Cryptochr/Photolyase_FAD-bd"/>
</dbReference>
<dbReference type="GO" id="GO:0005737">
    <property type="term" value="C:cytoplasm"/>
    <property type="evidence" value="ECO:0007669"/>
    <property type="project" value="TreeGrafter"/>
</dbReference>
<feature type="binding site" evidence="4">
    <location>
        <begin position="333"/>
        <end position="337"/>
    </location>
    <ligand>
        <name>FAD</name>
        <dbReference type="ChEBI" id="CHEBI:57692"/>
    </ligand>
</feature>
<feature type="compositionally biased region" description="Basic residues" evidence="5">
    <location>
        <begin position="677"/>
        <end position="689"/>
    </location>
</feature>
<comment type="similarity">
    <text evidence="1">Belongs to the DNA photolyase class-1 family.</text>
</comment>
<evidence type="ECO:0000256" key="2">
    <source>
        <dbReference type="ARBA" id="ARBA00022630"/>
    </source>
</evidence>
<dbReference type="GO" id="GO:0003677">
    <property type="term" value="F:DNA binding"/>
    <property type="evidence" value="ECO:0007669"/>
    <property type="project" value="TreeGrafter"/>
</dbReference>
<dbReference type="PROSITE" id="PS51645">
    <property type="entry name" value="PHR_CRY_ALPHA_BETA"/>
    <property type="match status" value="1"/>
</dbReference>
<dbReference type="GO" id="GO:0071949">
    <property type="term" value="F:FAD binding"/>
    <property type="evidence" value="ECO:0007669"/>
    <property type="project" value="TreeGrafter"/>
</dbReference>
<sequence>MTKSGSAARVLYWFRTDLRLHDSPALLKALDLGPSSFFPVWCWDPNYVLRTRVGVNRFRFLLESMEDVSQSLTKLNSKSQLLVVRGDPATLIPSLCQKWGITHLCFEQDVSGYARSRDESIRKLVKEQCKDVQIVEEQGHYLYAPEDILNKYGKKPTMSMSAVQKAVSSLPPPPKPRDAPKSIPDPILPGKKAERDRISVLKALAETLSDLPHYNSQEQPIDLNAAAAGGDRLPDAEKGRVACYDTVYGPDSATAAKQAAAKDKEVETLFGVPSLASLGMDAVASGALPEAVIKGGETEALKRWNKVVEDKHYLATFAKPKTAPTQPTDDPATTVMSPYLKFGAISVRKIWYDTQEVIKSYKGKDKTSIPENYEGQLLFREMYAVGELALGDEYQQIRNNKISRYMDWYLPNVYDDDGKRIEPRPRGDEASEKRLELFVQGRTGFPWIDALGVSQASVSQSAESLRIDGENPQSYFRVYGVASFPAKYDKHGALVRRYCPELKDFPDKYIYAPHTAPIDVQKKAKCIIGQDYPHPMLDEKEEKSKCLARCKAAYEAGFYGTSKEVLEGKAEAILRKKHGQPNPEEPDTSKAVSKASKIPEWAKPSVGVSGDQKKMSAKPWPTTASKNTGMASKGKKEESEDEAAAAAAAAAEDQEEDGADDDQDPDTADHDDDHVVRPKAKSTPKKRGSKGGAAKDGEGEGAEGDGDEASESPRRSKRARTSASKPSPKKLK</sequence>
<dbReference type="GO" id="GO:0005634">
    <property type="term" value="C:nucleus"/>
    <property type="evidence" value="ECO:0007669"/>
    <property type="project" value="TreeGrafter"/>
</dbReference>
<comment type="caution">
    <text evidence="7">The sequence shown here is derived from an EMBL/GenBank/DDBJ whole genome shotgun (WGS) entry which is preliminary data.</text>
</comment>
<feature type="region of interest" description="Disordered" evidence="5">
    <location>
        <begin position="163"/>
        <end position="190"/>
    </location>
</feature>
<dbReference type="PANTHER" id="PTHR11455:SF9">
    <property type="entry name" value="CRYPTOCHROME CIRCADIAN CLOCK 5 ISOFORM X1"/>
    <property type="match status" value="1"/>
</dbReference>
<feature type="binding site" evidence="4">
    <location>
        <position position="373"/>
    </location>
    <ligand>
        <name>FAD</name>
        <dbReference type="ChEBI" id="CHEBI:57692"/>
    </ligand>
</feature>
<accession>A0AAN6JT96</accession>
<evidence type="ECO:0000313" key="7">
    <source>
        <dbReference type="EMBL" id="KAK0549557.1"/>
    </source>
</evidence>
<keyword evidence="8" id="KW-1185">Reference proteome</keyword>
<dbReference type="SUPFAM" id="SSF52425">
    <property type="entry name" value="Cryptochrome/photolyase, N-terminal domain"/>
    <property type="match status" value="1"/>
</dbReference>
<evidence type="ECO:0000256" key="5">
    <source>
        <dbReference type="SAM" id="MobiDB-lite"/>
    </source>
</evidence>
<name>A0AAN6JT96_9BASI</name>
<keyword evidence="2 4" id="KW-0285">Flavoprotein</keyword>
<dbReference type="GO" id="GO:0032922">
    <property type="term" value="P:circadian regulation of gene expression"/>
    <property type="evidence" value="ECO:0007669"/>
    <property type="project" value="TreeGrafter"/>
</dbReference>
<feature type="compositionally biased region" description="Acidic residues" evidence="5">
    <location>
        <begin position="699"/>
        <end position="710"/>
    </location>
</feature>
<comment type="cofactor">
    <cofactor evidence="4">
        <name>FAD</name>
        <dbReference type="ChEBI" id="CHEBI:57692"/>
    </cofactor>
    <text evidence="4">Binds 1 FAD per subunit.</text>
</comment>
<feature type="compositionally biased region" description="Acidic residues" evidence="5">
    <location>
        <begin position="652"/>
        <end position="666"/>
    </location>
</feature>
<evidence type="ECO:0000256" key="4">
    <source>
        <dbReference type="PIRSR" id="PIRSR602081-1"/>
    </source>
</evidence>
<proteinExistence type="inferred from homology"/>
<dbReference type="GO" id="GO:0043153">
    <property type="term" value="P:entrainment of circadian clock by photoperiod"/>
    <property type="evidence" value="ECO:0007669"/>
    <property type="project" value="TreeGrafter"/>
</dbReference>
<dbReference type="InterPro" id="IPR014729">
    <property type="entry name" value="Rossmann-like_a/b/a_fold"/>
</dbReference>
<dbReference type="Pfam" id="PF00875">
    <property type="entry name" value="DNA_photolyase"/>
    <property type="match status" value="1"/>
</dbReference>
<dbReference type="AlphaFoldDB" id="A0AAN6JT96"/>
<dbReference type="Proteomes" id="UP001176517">
    <property type="component" value="Unassembled WGS sequence"/>
</dbReference>
<dbReference type="Gene3D" id="1.25.40.80">
    <property type="match status" value="1"/>
</dbReference>
<dbReference type="Gene3D" id="1.10.579.10">
    <property type="entry name" value="DNA Cyclobutane Dipyrimidine Photolyase, subunit A, domain 3"/>
    <property type="match status" value="1"/>
</dbReference>
<evidence type="ECO:0000256" key="3">
    <source>
        <dbReference type="ARBA" id="ARBA00022827"/>
    </source>
</evidence>
<reference evidence="7" key="1">
    <citation type="journal article" date="2023" name="PhytoFront">
        <title>Draft Genome Resources of Seven Strains of Tilletia horrida, Causal Agent of Kernel Smut of Rice.</title>
        <authorList>
            <person name="Khanal S."/>
            <person name="Antony Babu S."/>
            <person name="Zhou X.G."/>
        </authorList>
    </citation>
    <scope>NUCLEOTIDE SEQUENCE</scope>
    <source>
        <strain evidence="7">TX6</strain>
    </source>
</reference>
<evidence type="ECO:0000259" key="6">
    <source>
        <dbReference type="PROSITE" id="PS51645"/>
    </source>
</evidence>
<evidence type="ECO:0000313" key="8">
    <source>
        <dbReference type="Proteomes" id="UP001176517"/>
    </source>
</evidence>
<gene>
    <name evidence="7" type="ORF">OC846_004020</name>
</gene>
<dbReference type="Gene3D" id="3.40.50.620">
    <property type="entry name" value="HUPs"/>
    <property type="match status" value="1"/>
</dbReference>
<dbReference type="InterPro" id="IPR002081">
    <property type="entry name" value="Cryptochrome/DNA_photolyase_1"/>
</dbReference>
<dbReference type="GO" id="GO:0003904">
    <property type="term" value="F:deoxyribodipyrimidine photo-lyase activity"/>
    <property type="evidence" value="ECO:0007669"/>
    <property type="project" value="TreeGrafter"/>
</dbReference>
<dbReference type="PANTHER" id="PTHR11455">
    <property type="entry name" value="CRYPTOCHROME"/>
    <property type="match status" value="1"/>
</dbReference>
<feature type="compositionally biased region" description="Basic and acidic residues" evidence="5">
    <location>
        <begin position="667"/>
        <end position="676"/>
    </location>
</feature>
<dbReference type="Pfam" id="PF03441">
    <property type="entry name" value="FAD_binding_7"/>
    <property type="match status" value="1"/>
</dbReference>
<evidence type="ECO:0000256" key="1">
    <source>
        <dbReference type="ARBA" id="ARBA00005862"/>
    </source>
</evidence>
<feature type="region of interest" description="Disordered" evidence="5">
    <location>
        <begin position="575"/>
        <end position="732"/>
    </location>
</feature>
<keyword evidence="3 4" id="KW-0274">FAD</keyword>
<protein>
    <recommendedName>
        <fullName evidence="6">Photolyase/cryptochrome alpha/beta domain-containing protein</fullName>
    </recommendedName>
</protein>
<dbReference type="InterPro" id="IPR006050">
    <property type="entry name" value="DNA_photolyase_N"/>
</dbReference>
<feature type="domain" description="Photolyase/cryptochrome alpha/beta" evidence="6">
    <location>
        <begin position="8"/>
        <end position="142"/>
    </location>
</feature>
<organism evidence="7 8">
    <name type="scientific">Tilletia horrida</name>
    <dbReference type="NCBI Taxonomy" id="155126"/>
    <lineage>
        <taxon>Eukaryota</taxon>
        <taxon>Fungi</taxon>
        <taxon>Dikarya</taxon>
        <taxon>Basidiomycota</taxon>
        <taxon>Ustilaginomycotina</taxon>
        <taxon>Exobasidiomycetes</taxon>
        <taxon>Tilletiales</taxon>
        <taxon>Tilletiaceae</taxon>
        <taxon>Tilletia</taxon>
    </lineage>
</organism>
<dbReference type="InterPro" id="IPR036134">
    <property type="entry name" value="Crypto/Photolyase_FAD-like_sf"/>
</dbReference>
<feature type="binding site" evidence="4">
    <location>
        <begin position="376"/>
        <end position="383"/>
    </location>
    <ligand>
        <name>FAD</name>
        <dbReference type="ChEBI" id="CHEBI:57692"/>
    </ligand>
</feature>